<keyword evidence="2" id="KW-1185">Reference proteome</keyword>
<reference evidence="1 2" key="1">
    <citation type="journal article" date="2019" name="Sci. Rep.">
        <title>A high-quality genome of Eragrostis curvula grass provides insights into Poaceae evolution and supports new strategies to enhance forage quality.</title>
        <authorList>
            <person name="Carballo J."/>
            <person name="Santos B.A.C.M."/>
            <person name="Zappacosta D."/>
            <person name="Garbus I."/>
            <person name="Selva J.P."/>
            <person name="Gallo C.A."/>
            <person name="Diaz A."/>
            <person name="Albertini E."/>
            <person name="Caccamo M."/>
            <person name="Echenique V."/>
        </authorList>
    </citation>
    <scope>NUCLEOTIDE SEQUENCE [LARGE SCALE GENOMIC DNA]</scope>
    <source>
        <strain evidence="2">cv. Victoria</strain>
        <tissue evidence="1">Leaf</tissue>
    </source>
</reference>
<protein>
    <submittedName>
        <fullName evidence="1">Uncharacterized protein</fullName>
    </submittedName>
</protein>
<gene>
    <name evidence="1" type="ORF">EJB05_02428</name>
</gene>
<evidence type="ECO:0000313" key="2">
    <source>
        <dbReference type="Proteomes" id="UP000324897"/>
    </source>
</evidence>
<organism evidence="1 2">
    <name type="scientific">Eragrostis curvula</name>
    <name type="common">weeping love grass</name>
    <dbReference type="NCBI Taxonomy" id="38414"/>
    <lineage>
        <taxon>Eukaryota</taxon>
        <taxon>Viridiplantae</taxon>
        <taxon>Streptophyta</taxon>
        <taxon>Embryophyta</taxon>
        <taxon>Tracheophyta</taxon>
        <taxon>Spermatophyta</taxon>
        <taxon>Magnoliopsida</taxon>
        <taxon>Liliopsida</taxon>
        <taxon>Poales</taxon>
        <taxon>Poaceae</taxon>
        <taxon>PACMAD clade</taxon>
        <taxon>Chloridoideae</taxon>
        <taxon>Eragrostideae</taxon>
        <taxon>Eragrostidinae</taxon>
        <taxon>Eragrostis</taxon>
    </lineage>
</organism>
<evidence type="ECO:0000313" key="1">
    <source>
        <dbReference type="EMBL" id="TVU51025.1"/>
    </source>
</evidence>
<comment type="caution">
    <text evidence="1">The sequence shown here is derived from an EMBL/GenBank/DDBJ whole genome shotgun (WGS) entry which is preliminary data.</text>
</comment>
<proteinExistence type="predicted"/>
<dbReference type="Gramene" id="TVU51025">
    <property type="protein sequence ID" value="TVU51025"/>
    <property type="gene ID" value="EJB05_02428"/>
</dbReference>
<accession>A0A5J9WT33</accession>
<dbReference type="AlphaFoldDB" id="A0A5J9WT33"/>
<dbReference type="Proteomes" id="UP000324897">
    <property type="component" value="Chromosome 6"/>
</dbReference>
<dbReference type="EMBL" id="RWGY01000002">
    <property type="protein sequence ID" value="TVU51025.1"/>
    <property type="molecule type" value="Genomic_DNA"/>
</dbReference>
<sequence length="87" mass="10420">MKSKRLWLPEAIEHTRWNAADELGYQELQAVGRWGRGTNRWRRREAVVARLQEYKEHIRLVLFRHPKTGRSQRRVEVKRVAGIFLNG</sequence>
<name>A0A5J9WT33_9POAL</name>